<keyword evidence="4" id="KW-0408">Iron</keyword>
<dbReference type="SUPFAM" id="SSF57802">
    <property type="entry name" value="Rubredoxin-like"/>
    <property type="match status" value="1"/>
</dbReference>
<protein>
    <submittedName>
        <fullName evidence="6">Desulfoferrodoxin FeS4 iron-binding domain-containing protein</fullName>
    </submittedName>
</protein>
<dbReference type="Proteomes" id="UP000671862">
    <property type="component" value="Chromosome"/>
</dbReference>
<keyword evidence="7" id="KW-1185">Reference proteome</keyword>
<dbReference type="EMBL" id="CP071446">
    <property type="protein sequence ID" value="QTA38659.1"/>
    <property type="molecule type" value="Genomic_DNA"/>
</dbReference>
<dbReference type="InterPro" id="IPR038094">
    <property type="entry name" value="Desulfoferrodoxin_N_sf"/>
</dbReference>
<evidence type="ECO:0000256" key="1">
    <source>
        <dbReference type="ARBA" id="ARBA00022448"/>
    </source>
</evidence>
<name>A0ABX7S7U2_9BACT</name>
<organism evidence="6 7">
    <name type="scientific">Thermosipho ferrireducens</name>
    <dbReference type="NCBI Taxonomy" id="2571116"/>
    <lineage>
        <taxon>Bacteria</taxon>
        <taxon>Thermotogati</taxon>
        <taxon>Thermotogota</taxon>
        <taxon>Thermotogae</taxon>
        <taxon>Thermotogales</taxon>
        <taxon>Fervidobacteriaceae</taxon>
        <taxon>Thermosipho</taxon>
    </lineage>
</organism>
<dbReference type="RefSeq" id="WP_207567379.1">
    <property type="nucleotide sequence ID" value="NZ_CP071446.1"/>
</dbReference>
<dbReference type="NCBIfam" id="TIGR00319">
    <property type="entry name" value="desulf_FeS4"/>
    <property type="match status" value="1"/>
</dbReference>
<evidence type="ECO:0000256" key="3">
    <source>
        <dbReference type="ARBA" id="ARBA00022982"/>
    </source>
</evidence>
<reference evidence="6 7" key="1">
    <citation type="submission" date="2021-03" db="EMBL/GenBank/DDBJ databases">
        <title>Thermosipho ferrireducens sp.nov., an anaerobic thermophilic iron-reducing bacterium isolated from a deep-sea hydrothermal sulfide deposits.</title>
        <authorList>
            <person name="Zeng X."/>
            <person name="Chen Y."/>
            <person name="Shao Z."/>
        </authorList>
    </citation>
    <scope>NUCLEOTIDE SEQUENCE [LARGE SCALE GENOMIC DNA]</scope>
    <source>
        <strain evidence="6 7">JL129W03</strain>
    </source>
</reference>
<evidence type="ECO:0000313" key="6">
    <source>
        <dbReference type="EMBL" id="QTA38659.1"/>
    </source>
</evidence>
<keyword evidence="1" id="KW-0813">Transport</keyword>
<evidence type="ECO:0000256" key="2">
    <source>
        <dbReference type="ARBA" id="ARBA00022723"/>
    </source>
</evidence>
<evidence type="ECO:0000313" key="7">
    <source>
        <dbReference type="Proteomes" id="UP000671862"/>
    </source>
</evidence>
<accession>A0ABX7S7U2</accession>
<gene>
    <name evidence="6" type="ORF">JYK00_03885</name>
</gene>
<proteinExistence type="predicted"/>
<evidence type="ECO:0000256" key="4">
    <source>
        <dbReference type="ARBA" id="ARBA00023004"/>
    </source>
</evidence>
<dbReference type="Pfam" id="PF06397">
    <property type="entry name" value="Desulfoferrod_N"/>
    <property type="match status" value="1"/>
</dbReference>
<feature type="domain" description="Desulfoferrodoxin N-terminal" evidence="5">
    <location>
        <begin position="2"/>
        <end position="21"/>
    </location>
</feature>
<sequence>MTKRGQIYRCEVCGNIVEVVHCKSQDKNA</sequence>
<evidence type="ECO:0000259" key="5">
    <source>
        <dbReference type="Pfam" id="PF06397"/>
    </source>
</evidence>
<dbReference type="Gene3D" id="2.20.28.100">
    <property type="entry name" value="Desulphoferrodoxin, N-terminal domain"/>
    <property type="match status" value="1"/>
</dbReference>
<keyword evidence="3" id="KW-0249">Electron transport</keyword>
<dbReference type="InterPro" id="IPR004462">
    <property type="entry name" value="Desulfoferrodoxin_N"/>
</dbReference>
<keyword evidence="2" id="KW-0479">Metal-binding</keyword>